<dbReference type="GO" id="GO:0016020">
    <property type="term" value="C:membrane"/>
    <property type="evidence" value="ECO:0007669"/>
    <property type="project" value="InterPro"/>
</dbReference>
<feature type="transmembrane region" description="Helical" evidence="1">
    <location>
        <begin position="298"/>
        <end position="315"/>
    </location>
</feature>
<sequence length="316" mass="34715">MFLTLALIGYFALAIVDITDKFILSEQKVRPIVFTFYSAFPVLAVFFLLPFYGQPLNSRLDFFIATISGVAFALGLWTMYLGFLKSEVSHIGPLVGGLTPLFVLFFGQWFLGEILSGRVFIGVLLLSLGTLVVAFEYKKRHYELNNGVAWGMLAALLFALSHVSAKYIYDSYDFSTGFIWTRGLMGVFGVLLLLSPILRKELFGPTASTPSSPPPSATLADRRAGGEKRSSDHLALIFTNKILGVTGTVLIQYAIALGSVTIVNALAGAQFAILIMLVFLLSRFWPKLFKEEYSRAEIIQEVGAIILIGLGLVMIV</sequence>
<dbReference type="Proteomes" id="UP000178254">
    <property type="component" value="Unassembled WGS sequence"/>
</dbReference>
<evidence type="ECO:0000313" key="3">
    <source>
        <dbReference type="EMBL" id="OGH94933.1"/>
    </source>
</evidence>
<comment type="caution">
    <text evidence="3">The sequence shown here is derived from an EMBL/GenBank/DDBJ whole genome shotgun (WGS) entry which is preliminary data.</text>
</comment>
<feature type="transmembrane region" description="Helical" evidence="1">
    <location>
        <begin position="91"/>
        <end position="111"/>
    </location>
</feature>
<feature type="transmembrane region" description="Helical" evidence="1">
    <location>
        <begin position="177"/>
        <end position="198"/>
    </location>
</feature>
<dbReference type="InterPro" id="IPR000620">
    <property type="entry name" value="EamA_dom"/>
</dbReference>
<keyword evidence="1" id="KW-0812">Transmembrane</keyword>
<evidence type="ECO:0000259" key="2">
    <source>
        <dbReference type="Pfam" id="PF00892"/>
    </source>
</evidence>
<feature type="transmembrane region" description="Helical" evidence="1">
    <location>
        <begin position="117"/>
        <end position="135"/>
    </location>
</feature>
<name>A0A1F6PG12_9BACT</name>
<feature type="transmembrane region" description="Helical" evidence="1">
    <location>
        <begin position="6"/>
        <end position="24"/>
    </location>
</feature>
<feature type="domain" description="EamA" evidence="2">
    <location>
        <begin position="4"/>
        <end position="134"/>
    </location>
</feature>
<evidence type="ECO:0000256" key="1">
    <source>
        <dbReference type="SAM" id="Phobius"/>
    </source>
</evidence>
<reference evidence="3 4" key="1">
    <citation type="journal article" date="2016" name="Nat. Commun.">
        <title>Thousands of microbial genomes shed light on interconnected biogeochemical processes in an aquifer system.</title>
        <authorList>
            <person name="Anantharaman K."/>
            <person name="Brown C.T."/>
            <person name="Hug L.A."/>
            <person name="Sharon I."/>
            <person name="Castelle C.J."/>
            <person name="Probst A.J."/>
            <person name="Thomas B.C."/>
            <person name="Singh A."/>
            <person name="Wilkins M.J."/>
            <person name="Karaoz U."/>
            <person name="Brodie E.L."/>
            <person name="Williams K.H."/>
            <person name="Hubbard S.S."/>
            <person name="Banfield J.F."/>
        </authorList>
    </citation>
    <scope>NUCLEOTIDE SEQUENCE [LARGE SCALE GENOMIC DNA]</scope>
</reference>
<dbReference type="InterPro" id="IPR037185">
    <property type="entry name" value="EmrE-like"/>
</dbReference>
<dbReference type="EMBL" id="MFRE01000005">
    <property type="protein sequence ID" value="OGH94933.1"/>
    <property type="molecule type" value="Genomic_DNA"/>
</dbReference>
<dbReference type="SUPFAM" id="SSF103481">
    <property type="entry name" value="Multidrug resistance efflux transporter EmrE"/>
    <property type="match status" value="1"/>
</dbReference>
<dbReference type="AlphaFoldDB" id="A0A1F6PG12"/>
<accession>A0A1F6PG12</accession>
<organism evidence="3 4">
    <name type="scientific">Candidatus Magasanikbacteria bacterium RIFOXYD2_FULL_41_14</name>
    <dbReference type="NCBI Taxonomy" id="1798709"/>
    <lineage>
        <taxon>Bacteria</taxon>
        <taxon>Candidatus Magasanikiibacteriota</taxon>
    </lineage>
</organism>
<proteinExistence type="predicted"/>
<feature type="transmembrane region" description="Helical" evidence="1">
    <location>
        <begin position="62"/>
        <end position="84"/>
    </location>
</feature>
<keyword evidence="1" id="KW-0472">Membrane</keyword>
<dbReference type="Pfam" id="PF00892">
    <property type="entry name" value="EamA"/>
    <property type="match status" value="1"/>
</dbReference>
<feature type="transmembrane region" description="Helical" evidence="1">
    <location>
        <begin position="262"/>
        <end position="286"/>
    </location>
</feature>
<gene>
    <name evidence="3" type="ORF">A2538_04555</name>
</gene>
<dbReference type="STRING" id="1798709.A2538_04555"/>
<feature type="transmembrane region" description="Helical" evidence="1">
    <location>
        <begin position="147"/>
        <end position="165"/>
    </location>
</feature>
<evidence type="ECO:0000313" key="4">
    <source>
        <dbReference type="Proteomes" id="UP000178254"/>
    </source>
</evidence>
<keyword evidence="1" id="KW-1133">Transmembrane helix</keyword>
<protein>
    <recommendedName>
        <fullName evidence="2">EamA domain-containing protein</fullName>
    </recommendedName>
</protein>
<feature type="transmembrane region" description="Helical" evidence="1">
    <location>
        <begin position="31"/>
        <end position="50"/>
    </location>
</feature>
<feature type="transmembrane region" description="Helical" evidence="1">
    <location>
        <begin position="234"/>
        <end position="256"/>
    </location>
</feature>